<feature type="compositionally biased region" description="Polar residues" evidence="3">
    <location>
        <begin position="248"/>
        <end position="261"/>
    </location>
</feature>
<feature type="domain" description="DRBM" evidence="4">
    <location>
        <begin position="296"/>
        <end position="346"/>
    </location>
</feature>
<feature type="compositionally biased region" description="Low complexity" evidence="3">
    <location>
        <begin position="58"/>
        <end position="73"/>
    </location>
</feature>
<dbReference type="SMART" id="SM00358">
    <property type="entry name" value="DSRM"/>
    <property type="match status" value="2"/>
</dbReference>
<gene>
    <name evidence="5" type="ORF">PVAND_011688</name>
</gene>
<dbReference type="EMBL" id="JADBJN010000001">
    <property type="protein sequence ID" value="KAG5682329.1"/>
    <property type="molecule type" value="Genomic_DNA"/>
</dbReference>
<protein>
    <recommendedName>
        <fullName evidence="4">DRBM domain-containing protein</fullName>
    </recommendedName>
</protein>
<evidence type="ECO:0000256" key="3">
    <source>
        <dbReference type="SAM" id="MobiDB-lite"/>
    </source>
</evidence>
<feature type="domain" description="DRBM" evidence="4">
    <location>
        <begin position="154"/>
        <end position="190"/>
    </location>
</feature>
<dbReference type="PANTHER" id="PTHR46205">
    <property type="entry name" value="LOQUACIOUS, ISOFORM B"/>
    <property type="match status" value="1"/>
</dbReference>
<dbReference type="PANTHER" id="PTHR46205:SF5">
    <property type="entry name" value="BLANKS-RELATED"/>
    <property type="match status" value="1"/>
</dbReference>
<dbReference type="GO" id="GO:0035197">
    <property type="term" value="F:siRNA binding"/>
    <property type="evidence" value="ECO:0007669"/>
    <property type="project" value="TreeGrafter"/>
</dbReference>
<reference evidence="5" key="1">
    <citation type="submission" date="2021-03" db="EMBL/GenBank/DDBJ databases">
        <title>Chromosome level genome of the anhydrobiotic midge Polypedilum vanderplanki.</title>
        <authorList>
            <person name="Yoshida Y."/>
            <person name="Kikawada T."/>
            <person name="Gusev O."/>
        </authorList>
    </citation>
    <scope>NUCLEOTIDE SEQUENCE</scope>
    <source>
        <strain evidence="5">NIAS01</strain>
        <tissue evidence="5">Whole body or cell culture</tissue>
    </source>
</reference>
<dbReference type="CDD" id="cd00048">
    <property type="entry name" value="DSRM_SF"/>
    <property type="match status" value="1"/>
</dbReference>
<feature type="region of interest" description="Disordered" evidence="3">
    <location>
        <begin position="21"/>
        <end position="73"/>
    </location>
</feature>
<dbReference type="SUPFAM" id="SSF54768">
    <property type="entry name" value="dsRNA-binding domain-like"/>
    <property type="match status" value="2"/>
</dbReference>
<evidence type="ECO:0000256" key="2">
    <source>
        <dbReference type="PROSITE-ProRule" id="PRU00266"/>
    </source>
</evidence>
<dbReference type="OrthoDB" id="6363432at2759"/>
<dbReference type="GO" id="GO:0030422">
    <property type="term" value="P:siRNA processing"/>
    <property type="evidence" value="ECO:0007669"/>
    <property type="project" value="TreeGrafter"/>
</dbReference>
<dbReference type="Gene3D" id="3.30.160.20">
    <property type="match status" value="2"/>
</dbReference>
<evidence type="ECO:0000313" key="5">
    <source>
        <dbReference type="EMBL" id="KAG5682329.1"/>
    </source>
</evidence>
<comment type="caution">
    <text evidence="5">The sequence shown here is derived from an EMBL/GenBank/DDBJ whole genome shotgun (WGS) entry which is preliminary data.</text>
</comment>
<organism evidence="5 6">
    <name type="scientific">Polypedilum vanderplanki</name>
    <name type="common">Sleeping chironomid midge</name>
    <dbReference type="NCBI Taxonomy" id="319348"/>
    <lineage>
        <taxon>Eukaryota</taxon>
        <taxon>Metazoa</taxon>
        <taxon>Ecdysozoa</taxon>
        <taxon>Arthropoda</taxon>
        <taxon>Hexapoda</taxon>
        <taxon>Insecta</taxon>
        <taxon>Pterygota</taxon>
        <taxon>Neoptera</taxon>
        <taxon>Endopterygota</taxon>
        <taxon>Diptera</taxon>
        <taxon>Nematocera</taxon>
        <taxon>Chironomoidea</taxon>
        <taxon>Chironomidae</taxon>
        <taxon>Chironominae</taxon>
        <taxon>Polypedilum</taxon>
        <taxon>Polypedilum</taxon>
    </lineage>
</organism>
<evidence type="ECO:0000256" key="1">
    <source>
        <dbReference type="ARBA" id="ARBA00022884"/>
    </source>
</evidence>
<dbReference type="GO" id="GO:0070578">
    <property type="term" value="C:RISC-loading complex"/>
    <property type="evidence" value="ECO:0007669"/>
    <property type="project" value="TreeGrafter"/>
</dbReference>
<dbReference type="GO" id="GO:0016442">
    <property type="term" value="C:RISC complex"/>
    <property type="evidence" value="ECO:0007669"/>
    <property type="project" value="TreeGrafter"/>
</dbReference>
<dbReference type="Pfam" id="PF00035">
    <property type="entry name" value="dsrm"/>
    <property type="match status" value="2"/>
</dbReference>
<dbReference type="PROSITE" id="PS50137">
    <property type="entry name" value="DS_RBD"/>
    <property type="match status" value="2"/>
</dbReference>
<feature type="compositionally biased region" description="Polar residues" evidence="3">
    <location>
        <begin position="36"/>
        <end position="57"/>
    </location>
</feature>
<dbReference type="GO" id="GO:0005737">
    <property type="term" value="C:cytoplasm"/>
    <property type="evidence" value="ECO:0007669"/>
    <property type="project" value="TreeGrafter"/>
</dbReference>
<accession>A0A9J6CJD8</accession>
<dbReference type="Proteomes" id="UP001107558">
    <property type="component" value="Chromosome 1"/>
</dbReference>
<dbReference type="AlphaFoldDB" id="A0A9J6CJD8"/>
<dbReference type="GO" id="GO:0070920">
    <property type="term" value="P:regulation of regulatory ncRNA processing"/>
    <property type="evidence" value="ECO:0007669"/>
    <property type="project" value="TreeGrafter"/>
</dbReference>
<name>A0A9J6CJD8_POLVA</name>
<evidence type="ECO:0000313" key="6">
    <source>
        <dbReference type="Proteomes" id="UP001107558"/>
    </source>
</evidence>
<dbReference type="InterPro" id="IPR051247">
    <property type="entry name" value="RLC_Component"/>
</dbReference>
<proteinExistence type="predicted"/>
<dbReference type="GO" id="GO:0003725">
    <property type="term" value="F:double-stranded RNA binding"/>
    <property type="evidence" value="ECO:0007669"/>
    <property type="project" value="TreeGrafter"/>
</dbReference>
<keyword evidence="6" id="KW-1185">Reference proteome</keyword>
<feature type="compositionally biased region" description="Low complexity" evidence="3">
    <location>
        <begin position="21"/>
        <end position="35"/>
    </location>
</feature>
<evidence type="ECO:0000259" key="4">
    <source>
        <dbReference type="PROSITE" id="PS50137"/>
    </source>
</evidence>
<dbReference type="GO" id="GO:0005634">
    <property type="term" value="C:nucleus"/>
    <property type="evidence" value="ECO:0007669"/>
    <property type="project" value="TreeGrafter"/>
</dbReference>
<keyword evidence="1 2" id="KW-0694">RNA-binding</keyword>
<sequence length="352" mass="39216">MNRRGNYRNIGNNFVQGETYQQQPMMHQQQQQQRQTRSANPTPVPQSANIPIKTESSPQQHQPAAAQQQVQPVVTTSAPIKVDESIKNMSISEEDMLKLKKINFKKKVSGKEKRTRLNKKLLKMLSPRNAIAAMNELYSTSINDVNVVPVQGNKFEAELVINNVKFIGVGNSKMSAKNSACEKALRDLVINKFQNVKAQDLSEDVNMDEPDASDVPMLQLASFALHKLFAEWEAEGFQIPLPKINPEQQASAANSLENPTTAKVAPKVPKVRSELPQNSENMHPVMLLSVMRPCVQYNDLGSQGITPNIKHTVGCTVDGQSFIGEGRSKKEARKRVATQILIKLFNWQGSCC</sequence>
<feature type="region of interest" description="Disordered" evidence="3">
    <location>
        <begin position="248"/>
        <end position="276"/>
    </location>
</feature>
<dbReference type="InterPro" id="IPR014720">
    <property type="entry name" value="dsRBD_dom"/>
</dbReference>